<accession>A0A4Z2E6M8</accession>
<gene>
    <name evidence="2" type="ORF">EYF80_065464</name>
</gene>
<feature type="region of interest" description="Disordered" evidence="1">
    <location>
        <begin position="1"/>
        <end position="53"/>
    </location>
</feature>
<evidence type="ECO:0000313" key="3">
    <source>
        <dbReference type="Proteomes" id="UP000314294"/>
    </source>
</evidence>
<dbReference type="Proteomes" id="UP000314294">
    <property type="component" value="Unassembled WGS sequence"/>
</dbReference>
<feature type="compositionally biased region" description="Basic and acidic residues" evidence="1">
    <location>
        <begin position="32"/>
        <end position="44"/>
    </location>
</feature>
<organism evidence="2 3">
    <name type="scientific">Liparis tanakae</name>
    <name type="common">Tanaka's snailfish</name>
    <dbReference type="NCBI Taxonomy" id="230148"/>
    <lineage>
        <taxon>Eukaryota</taxon>
        <taxon>Metazoa</taxon>
        <taxon>Chordata</taxon>
        <taxon>Craniata</taxon>
        <taxon>Vertebrata</taxon>
        <taxon>Euteleostomi</taxon>
        <taxon>Actinopterygii</taxon>
        <taxon>Neopterygii</taxon>
        <taxon>Teleostei</taxon>
        <taxon>Neoteleostei</taxon>
        <taxon>Acanthomorphata</taxon>
        <taxon>Eupercaria</taxon>
        <taxon>Perciformes</taxon>
        <taxon>Cottioidei</taxon>
        <taxon>Cottales</taxon>
        <taxon>Liparidae</taxon>
        <taxon>Liparis</taxon>
    </lineage>
</organism>
<feature type="compositionally biased region" description="Polar residues" evidence="1">
    <location>
        <begin position="1"/>
        <end position="30"/>
    </location>
</feature>
<reference evidence="2 3" key="1">
    <citation type="submission" date="2019-03" db="EMBL/GenBank/DDBJ databases">
        <title>First draft genome of Liparis tanakae, snailfish: a comprehensive survey of snailfish specific genes.</title>
        <authorList>
            <person name="Kim W."/>
            <person name="Song I."/>
            <person name="Jeong J.-H."/>
            <person name="Kim D."/>
            <person name="Kim S."/>
            <person name="Ryu S."/>
            <person name="Song J.Y."/>
            <person name="Lee S.K."/>
        </authorList>
    </citation>
    <scope>NUCLEOTIDE SEQUENCE [LARGE SCALE GENOMIC DNA]</scope>
    <source>
        <tissue evidence="2">Muscle</tissue>
    </source>
</reference>
<sequence length="135" mass="15210">MGTVPWTGSLNTWRSTRNQRPGGASPQSSGERFPDSRTSVHSDRLTSLTQSLGRKMREGTVACRDLHPGIYKVEGHFEPSTLFSRVSRDADLSARGSLSFSFTRPNELQRNDSDLEITGAWWDHRDPPVDPRLHF</sequence>
<evidence type="ECO:0000313" key="2">
    <source>
        <dbReference type="EMBL" id="TNN24411.1"/>
    </source>
</evidence>
<protein>
    <submittedName>
        <fullName evidence="2">Uncharacterized protein</fullName>
    </submittedName>
</protein>
<name>A0A4Z2E6M8_9TELE</name>
<keyword evidence="3" id="KW-1185">Reference proteome</keyword>
<evidence type="ECO:0000256" key="1">
    <source>
        <dbReference type="SAM" id="MobiDB-lite"/>
    </source>
</evidence>
<dbReference type="EMBL" id="SRLO01015456">
    <property type="protein sequence ID" value="TNN24411.1"/>
    <property type="molecule type" value="Genomic_DNA"/>
</dbReference>
<proteinExistence type="predicted"/>
<dbReference type="AlphaFoldDB" id="A0A4Z2E6M8"/>
<comment type="caution">
    <text evidence="2">The sequence shown here is derived from an EMBL/GenBank/DDBJ whole genome shotgun (WGS) entry which is preliminary data.</text>
</comment>